<dbReference type="PANTHER" id="PTHR33597:SF11">
    <property type="entry name" value="OS07G0620600 PROTEIN"/>
    <property type="match status" value="1"/>
</dbReference>
<keyword evidence="1" id="KW-1133">Transmembrane helix</keyword>
<dbReference type="Proteomes" id="UP000195402">
    <property type="component" value="Unassembled WGS sequence"/>
</dbReference>
<dbReference type="Pfam" id="PF25276">
    <property type="entry name" value="DUF7870"/>
    <property type="match status" value="1"/>
</dbReference>
<feature type="transmembrane region" description="Helical" evidence="1">
    <location>
        <begin position="39"/>
        <end position="57"/>
    </location>
</feature>
<evidence type="ECO:0000313" key="3">
    <source>
        <dbReference type="EMBL" id="OVA01796.1"/>
    </source>
</evidence>
<sequence length="396" mass="45446">MELACGFRAKNQNRIKFLQFGPDRDKLVIKIPHSRVLRVFSRFLLLALAFFTFPWIFSINLSSSNAHKVVSHPINGSLLPMLFKDLINEGLLKSEGKGCFFSTGSSDEASLINLQNGNEMDLISESDFERQNSIPDNTFDFVLVSGFGHVVFMDRMLKTGGIAIVQLSDNPSNTFQKPSNYRIKYLRRFKPTFIAVRKTGPGELSTNSPTKRRLLGFHSEAKSAALKGLEDVLLEPPRKSLLNSYKFLKRTKFLPNLMDDSLDGYPRRVFIDVGSSDGSLWFKQNYPTRKRDFEMYKIETVSEEILSKAGNQQNGMSDWLMNNVREEEFVVMKAEAEVVEEILRNKAIFLVDELFLECKHQWQGGKNNKSRRAYWQCLALYGRLRDEGVVVHQWWG</sequence>
<feature type="domain" description="DUF7870" evidence="2">
    <location>
        <begin position="226"/>
        <end position="395"/>
    </location>
</feature>
<gene>
    <name evidence="3" type="ORF">BVC80_9075g38</name>
</gene>
<comment type="caution">
    <text evidence="3">The sequence shown here is derived from an EMBL/GenBank/DDBJ whole genome shotgun (WGS) entry which is preliminary data.</text>
</comment>
<evidence type="ECO:0000313" key="4">
    <source>
        <dbReference type="Proteomes" id="UP000195402"/>
    </source>
</evidence>
<dbReference type="OrthoDB" id="1919622at2759"/>
<dbReference type="InterPro" id="IPR057192">
    <property type="entry name" value="DUF7870"/>
</dbReference>
<keyword evidence="1" id="KW-0472">Membrane</keyword>
<organism evidence="3 4">
    <name type="scientific">Macleaya cordata</name>
    <name type="common">Five-seeded plume-poppy</name>
    <name type="synonym">Bocconia cordata</name>
    <dbReference type="NCBI Taxonomy" id="56857"/>
    <lineage>
        <taxon>Eukaryota</taxon>
        <taxon>Viridiplantae</taxon>
        <taxon>Streptophyta</taxon>
        <taxon>Embryophyta</taxon>
        <taxon>Tracheophyta</taxon>
        <taxon>Spermatophyta</taxon>
        <taxon>Magnoliopsida</taxon>
        <taxon>Ranunculales</taxon>
        <taxon>Papaveraceae</taxon>
        <taxon>Papaveroideae</taxon>
        <taxon>Macleaya</taxon>
    </lineage>
</organism>
<protein>
    <recommendedName>
        <fullName evidence="2">DUF7870 domain-containing protein</fullName>
    </recommendedName>
</protein>
<dbReference type="EMBL" id="MVGT01004037">
    <property type="protein sequence ID" value="OVA01796.1"/>
    <property type="molecule type" value="Genomic_DNA"/>
</dbReference>
<evidence type="ECO:0000256" key="1">
    <source>
        <dbReference type="SAM" id="Phobius"/>
    </source>
</evidence>
<dbReference type="STRING" id="56857.A0A200PUC4"/>
<evidence type="ECO:0000259" key="2">
    <source>
        <dbReference type="Pfam" id="PF25276"/>
    </source>
</evidence>
<dbReference type="InParanoid" id="A0A200PUC4"/>
<keyword evidence="1" id="KW-0812">Transmembrane</keyword>
<dbReference type="AlphaFoldDB" id="A0A200PUC4"/>
<proteinExistence type="predicted"/>
<dbReference type="PANTHER" id="PTHR33597">
    <property type="entry name" value="OS02G0760400 PROTEIN"/>
    <property type="match status" value="1"/>
</dbReference>
<keyword evidence="4" id="KW-1185">Reference proteome</keyword>
<name>A0A200PUC4_MACCD</name>
<accession>A0A200PUC4</accession>
<reference evidence="3 4" key="1">
    <citation type="journal article" date="2017" name="Mol. Plant">
        <title>The Genome of Medicinal Plant Macleaya cordata Provides New Insights into Benzylisoquinoline Alkaloids Metabolism.</title>
        <authorList>
            <person name="Liu X."/>
            <person name="Liu Y."/>
            <person name="Huang P."/>
            <person name="Ma Y."/>
            <person name="Qing Z."/>
            <person name="Tang Q."/>
            <person name="Cao H."/>
            <person name="Cheng P."/>
            <person name="Zheng Y."/>
            <person name="Yuan Z."/>
            <person name="Zhou Y."/>
            <person name="Liu J."/>
            <person name="Tang Z."/>
            <person name="Zhuo Y."/>
            <person name="Zhang Y."/>
            <person name="Yu L."/>
            <person name="Huang J."/>
            <person name="Yang P."/>
            <person name="Peng Q."/>
            <person name="Zhang J."/>
            <person name="Jiang W."/>
            <person name="Zhang Z."/>
            <person name="Lin K."/>
            <person name="Ro D.K."/>
            <person name="Chen X."/>
            <person name="Xiong X."/>
            <person name="Shang Y."/>
            <person name="Huang S."/>
            <person name="Zeng J."/>
        </authorList>
    </citation>
    <scope>NUCLEOTIDE SEQUENCE [LARGE SCALE GENOMIC DNA]</scope>
    <source>
        <strain evidence="4">cv. BLH2017</strain>
        <tissue evidence="3">Root</tissue>
    </source>
</reference>
<dbReference type="OMA" id="FICTQNF"/>